<dbReference type="AlphaFoldDB" id="A0AAJ7BQT2"/>
<dbReference type="PANTHER" id="PTHR21530:SF7">
    <property type="entry name" value="TRAB DOMAIN-CONTAINING PROTEIN"/>
    <property type="match status" value="1"/>
</dbReference>
<keyword evidence="2" id="KW-1185">Reference proteome</keyword>
<dbReference type="InterPro" id="IPR046345">
    <property type="entry name" value="TraB_PrgY-like"/>
</dbReference>
<dbReference type="KEGG" id="ccin:107266232"/>
<dbReference type="GeneID" id="107266232"/>
<dbReference type="CDD" id="cd14726">
    <property type="entry name" value="TraB_PrgY-like"/>
    <property type="match status" value="1"/>
</dbReference>
<organism evidence="2 3">
    <name type="scientific">Cephus cinctus</name>
    <name type="common">Wheat stem sawfly</name>
    <dbReference type="NCBI Taxonomy" id="211228"/>
    <lineage>
        <taxon>Eukaryota</taxon>
        <taxon>Metazoa</taxon>
        <taxon>Ecdysozoa</taxon>
        <taxon>Arthropoda</taxon>
        <taxon>Hexapoda</taxon>
        <taxon>Insecta</taxon>
        <taxon>Pterygota</taxon>
        <taxon>Neoptera</taxon>
        <taxon>Endopterygota</taxon>
        <taxon>Hymenoptera</taxon>
        <taxon>Cephoidea</taxon>
        <taxon>Cephidae</taxon>
        <taxon>Cephus</taxon>
    </lineage>
</organism>
<dbReference type="RefSeq" id="XP_015592003.1">
    <property type="nucleotide sequence ID" value="XM_015736517.2"/>
</dbReference>
<sequence length="459" mass="50315">MSMEHEKSKDVLTGAVEAKRTTSSIEDKHFGLINEKGDHNVNCDSAVHNATKALLANESGAQTGSFPEPRSHPSALKNPQTIENNEDGSSTQKRTESPDSEIVVIDDLDERQSIGSGLDSDIEDNISDVGEPLSASNVKQYDPSIDDKLPDTVTLLTTPDGGKVYLVGTAHFSLESQNDVSKIIQAVQPHIVVVELCKSRVHILQLDEQTILEEAQNLSFQKVLDTIQQNGLYNGLMYLLLLTVSARLTKELGMAPGGEFRTAFAEVKKIPNCLIHMGDRSISITIQRALSFLSWRQTLKLVWHLLTSRDCITKEDIERCKRRDLLEETLAEMTGEFPALGEVFVKERDIYLTHSLQLACLPQRTPNGLTPTRVVGVVGIGHAPGIVQYWGKVKPSEIAPILRIPPPSLSSKILRLTIKASLVGAVIYVGYKIIPLPSGVTFQSVKSSVEGLLKVSATR</sequence>
<dbReference type="Proteomes" id="UP000694920">
    <property type="component" value="Unplaced"/>
</dbReference>
<feature type="compositionally biased region" description="Polar residues" evidence="1">
    <location>
        <begin position="77"/>
        <end position="92"/>
    </location>
</feature>
<feature type="region of interest" description="Disordered" evidence="1">
    <location>
        <begin position="60"/>
        <end position="142"/>
    </location>
</feature>
<name>A0AAJ7BQT2_CEPCN</name>
<dbReference type="InterPro" id="IPR002816">
    <property type="entry name" value="TraB/PrgY/GumN_fam"/>
</dbReference>
<feature type="region of interest" description="Disordered" evidence="1">
    <location>
        <begin position="1"/>
        <end position="22"/>
    </location>
</feature>
<evidence type="ECO:0000256" key="1">
    <source>
        <dbReference type="SAM" id="MobiDB-lite"/>
    </source>
</evidence>
<accession>A0AAJ7BQT2</accession>
<evidence type="ECO:0000313" key="2">
    <source>
        <dbReference type="Proteomes" id="UP000694920"/>
    </source>
</evidence>
<reference evidence="3" key="1">
    <citation type="submission" date="2025-08" db="UniProtKB">
        <authorList>
            <consortium name="RefSeq"/>
        </authorList>
    </citation>
    <scope>IDENTIFICATION</scope>
</reference>
<proteinExistence type="predicted"/>
<evidence type="ECO:0000313" key="3">
    <source>
        <dbReference type="RefSeq" id="XP_015592003.1"/>
    </source>
</evidence>
<dbReference type="PANTHER" id="PTHR21530">
    <property type="entry name" value="PHEROMONE SHUTDOWN PROTEIN"/>
    <property type="match status" value="1"/>
</dbReference>
<gene>
    <name evidence="3" type="primary">LOC107266232</name>
</gene>
<feature type="compositionally biased region" description="Basic and acidic residues" evidence="1">
    <location>
        <begin position="1"/>
        <end position="10"/>
    </location>
</feature>
<protein>
    <submittedName>
        <fullName evidence="3">TraB domain-containing protein</fullName>
    </submittedName>
</protein>
<dbReference type="Pfam" id="PF01963">
    <property type="entry name" value="TraB_PrgY_gumN"/>
    <property type="match status" value="1"/>
</dbReference>